<evidence type="ECO:0000259" key="2">
    <source>
        <dbReference type="Pfam" id="PF08994"/>
    </source>
</evidence>
<dbReference type="InterPro" id="IPR015086">
    <property type="entry name" value="Phage_T4_Gp59_C"/>
</dbReference>
<evidence type="ECO:0000313" key="3">
    <source>
        <dbReference type="EMBL" id="AXN58420.1"/>
    </source>
</evidence>
<evidence type="ECO:0000313" key="4">
    <source>
        <dbReference type="Proteomes" id="UP000259950"/>
    </source>
</evidence>
<dbReference type="Pfam" id="PF08994">
    <property type="entry name" value="T4_Gp59_C"/>
    <property type="match status" value="1"/>
</dbReference>
<dbReference type="Gene3D" id="1.10.220.50">
    <property type="entry name" value="Bacteriophage T4, Gp59, helicase assembly protein, C-terminal domain"/>
    <property type="match status" value="1"/>
</dbReference>
<reference evidence="3" key="1">
    <citation type="submission" date="2018-07" db="EMBL/GenBank/DDBJ databases">
        <title>Complete genome sequence of the cyanophage S-PRM1 isolated from Singapore coastal waters.</title>
        <authorList>
            <person name="Chenard C."/>
            <person name="Kolundzija S."/>
            <person name="Lauro F.M."/>
        </authorList>
    </citation>
    <scope>NUCLEOTIDE SEQUENCE [LARGE SCALE GENOMIC DNA]</scope>
</reference>
<dbReference type="HAMAP" id="MF_04156">
    <property type="entry name" value="HELIC_LOADER_T4"/>
    <property type="match status" value="1"/>
</dbReference>
<dbReference type="RefSeq" id="YP_010097837.1">
    <property type="nucleotide sequence ID" value="NC_055761.1"/>
</dbReference>
<proteinExistence type="inferred from homology"/>
<accession>A0A346FKB5</accession>
<dbReference type="EMBL" id="MH629685">
    <property type="protein sequence ID" value="AXN58420.1"/>
    <property type="molecule type" value="Genomic_DNA"/>
</dbReference>
<evidence type="ECO:0008006" key="5">
    <source>
        <dbReference type="Google" id="ProtNLM"/>
    </source>
</evidence>
<dbReference type="KEGG" id="vg:65115504"/>
<keyword evidence="4" id="KW-1185">Reference proteome</keyword>
<dbReference type="InterPro" id="IPR015085">
    <property type="entry name" value="Phage_T4_Gp59_N"/>
</dbReference>
<dbReference type="Pfam" id="PF08993">
    <property type="entry name" value="T4_Gp59_N"/>
    <property type="match status" value="1"/>
</dbReference>
<dbReference type="InterPro" id="IPR023197">
    <property type="entry name" value="Phage_T4_Gp59_dom_sf"/>
</dbReference>
<dbReference type="Proteomes" id="UP000259950">
    <property type="component" value="Segment"/>
</dbReference>
<dbReference type="Gene3D" id="1.10.8.60">
    <property type="match status" value="1"/>
</dbReference>
<evidence type="ECO:0000259" key="1">
    <source>
        <dbReference type="Pfam" id="PF08993"/>
    </source>
</evidence>
<dbReference type="GeneID" id="65115504"/>
<dbReference type="SUPFAM" id="SSF48493">
    <property type="entry name" value="gene 59 helicase assembly protein"/>
    <property type="match status" value="1"/>
</dbReference>
<sequence length="197" mass="23552">MKVTPFEVYTTYLGMKNHFTKDKYDFVKYSGKTRASVASFNKRRDRYFFERMSRKKDDHEIVNYFIANFTSHDDPGKVWIGEIIQNGETNFKEWQRRNQSLSYVFGNEVEGIFTRDNFDSYFFTQGQHPKILKSFLKKEISLETLVILDKILGFRAHFDKKLDDPIWGTVSLKMKKYASFLNIDVFKFKRILKEKLL</sequence>
<feature type="domain" description="Bacteriophage T4 Gp59 helicase assembly protein N-terminal" evidence="1">
    <location>
        <begin position="7"/>
        <end position="86"/>
    </location>
</feature>
<dbReference type="InterPro" id="IPR008944">
    <property type="entry name" value="Phage_T4_Gp59"/>
</dbReference>
<protein>
    <recommendedName>
        <fullName evidence="5">Loader of DNA helicase</fullName>
    </recommendedName>
</protein>
<name>A0A346FKB5_9CAUD</name>
<dbReference type="InterPro" id="IPR037082">
    <property type="entry name" value="Phage_T4_Gp59_C_sf"/>
</dbReference>
<organism evidence="3">
    <name type="scientific">Synechococcus virus S-PRM1</name>
    <dbReference type="NCBI Taxonomy" id="2100130"/>
    <lineage>
        <taxon>Viruses</taxon>
        <taxon>Duplodnaviria</taxon>
        <taxon>Heunggongvirae</taxon>
        <taxon>Uroviricota</taxon>
        <taxon>Caudoviricetes</taxon>
        <taxon>Pantevenvirales</taxon>
        <taxon>Kyanoviridae</taxon>
        <taxon>Makelovirus</taxon>
        <taxon>Makelovirus prm1</taxon>
    </lineage>
</organism>
<feature type="domain" description="Bacteriophage T4 Gp59 helicase assembly protein C-terminal" evidence="2">
    <location>
        <begin position="103"/>
        <end position="192"/>
    </location>
</feature>